<evidence type="ECO:0000256" key="1">
    <source>
        <dbReference type="PROSITE-ProRule" id="PRU00042"/>
    </source>
</evidence>
<protein>
    <submittedName>
        <fullName evidence="5">DnaJ subfamily C member 21</fullName>
    </submittedName>
</protein>
<dbReference type="OrthoDB" id="5894at2759"/>
<dbReference type="PROSITE" id="PS00028">
    <property type="entry name" value="ZINC_FINGER_C2H2_1"/>
    <property type="match status" value="1"/>
</dbReference>
<gene>
    <name evidence="5" type="ORF">B9G98_00656</name>
</gene>
<keyword evidence="1" id="KW-0863">Zinc-finger</keyword>
<evidence type="ECO:0000259" key="3">
    <source>
        <dbReference type="PROSITE" id="PS50076"/>
    </source>
</evidence>
<organism evidence="5 6">
    <name type="scientific">Wickerhamiella sorbophila</name>
    <dbReference type="NCBI Taxonomy" id="45607"/>
    <lineage>
        <taxon>Eukaryota</taxon>
        <taxon>Fungi</taxon>
        <taxon>Dikarya</taxon>
        <taxon>Ascomycota</taxon>
        <taxon>Saccharomycotina</taxon>
        <taxon>Dipodascomycetes</taxon>
        <taxon>Dipodascales</taxon>
        <taxon>Trichomonascaceae</taxon>
        <taxon>Wickerhamiella</taxon>
    </lineage>
</organism>
<dbReference type="PANTHER" id="PTHR44029:SF1">
    <property type="entry name" value="DNAJ HOMOLOG SUBFAMILY C MEMBER 21"/>
    <property type="match status" value="1"/>
</dbReference>
<feature type="domain" description="C2H2-type" evidence="4">
    <location>
        <begin position="383"/>
        <end position="408"/>
    </location>
</feature>
<keyword evidence="1" id="KW-0862">Zinc</keyword>
<dbReference type="SUPFAM" id="SSF46565">
    <property type="entry name" value="Chaperone J-domain"/>
    <property type="match status" value="1"/>
</dbReference>
<dbReference type="InterPro" id="IPR013087">
    <property type="entry name" value="Znf_C2H2_type"/>
</dbReference>
<dbReference type="PANTHER" id="PTHR44029">
    <property type="entry name" value="DNAJ HOMOLOG SUBFAMILY C MEMBER 21"/>
    <property type="match status" value="1"/>
</dbReference>
<dbReference type="AlphaFoldDB" id="A0A2T0FDF7"/>
<evidence type="ECO:0000313" key="6">
    <source>
        <dbReference type="Proteomes" id="UP000238350"/>
    </source>
</evidence>
<dbReference type="Pfam" id="PF21884">
    <property type="entry name" value="ZUO1-like_ZHD"/>
    <property type="match status" value="1"/>
</dbReference>
<name>A0A2T0FDF7_9ASCO</name>
<dbReference type="GO" id="GO:0008270">
    <property type="term" value="F:zinc ion binding"/>
    <property type="evidence" value="ECO:0007669"/>
    <property type="project" value="UniProtKB-KW"/>
</dbReference>
<feature type="compositionally biased region" description="Basic residues" evidence="2">
    <location>
        <begin position="364"/>
        <end position="373"/>
    </location>
</feature>
<dbReference type="InterPro" id="IPR054076">
    <property type="entry name" value="ZUO1-like_ZHD"/>
</dbReference>
<dbReference type="STRING" id="45607.A0A2T0FDF7"/>
<dbReference type="SMART" id="SM00355">
    <property type="entry name" value="ZnF_C2H2"/>
    <property type="match status" value="2"/>
</dbReference>
<dbReference type="PROSITE" id="PS50076">
    <property type="entry name" value="DNAJ_2"/>
    <property type="match status" value="1"/>
</dbReference>
<comment type="caution">
    <text evidence="5">The sequence shown here is derived from an EMBL/GenBank/DDBJ whole genome shotgun (WGS) entry which is preliminary data.</text>
</comment>
<keyword evidence="1" id="KW-0479">Metal-binding</keyword>
<feature type="domain" description="J" evidence="3">
    <location>
        <begin position="16"/>
        <end position="82"/>
    </location>
</feature>
<dbReference type="Proteomes" id="UP000238350">
    <property type="component" value="Unassembled WGS sequence"/>
</dbReference>
<dbReference type="CDD" id="cd06257">
    <property type="entry name" value="DnaJ"/>
    <property type="match status" value="1"/>
</dbReference>
<feature type="compositionally biased region" description="Basic and acidic residues" evidence="2">
    <location>
        <begin position="240"/>
        <end position="255"/>
    </location>
</feature>
<evidence type="ECO:0000259" key="4">
    <source>
        <dbReference type="PROSITE" id="PS50157"/>
    </source>
</evidence>
<dbReference type="PROSITE" id="PS00636">
    <property type="entry name" value="DNAJ_1"/>
    <property type="match status" value="1"/>
</dbReference>
<dbReference type="SMART" id="SM00271">
    <property type="entry name" value="DnaJ"/>
    <property type="match status" value="1"/>
</dbReference>
<dbReference type="PRINTS" id="PR00625">
    <property type="entry name" value="JDOMAIN"/>
</dbReference>
<proteinExistence type="predicted"/>
<dbReference type="SUPFAM" id="SSF57667">
    <property type="entry name" value="beta-beta-alpha zinc fingers"/>
    <property type="match status" value="1"/>
</dbReference>
<reference evidence="5 6" key="1">
    <citation type="submission" date="2017-04" db="EMBL/GenBank/DDBJ databases">
        <title>Genome sequencing of [Candida] sorbophila.</title>
        <authorList>
            <person name="Ahn J.O."/>
        </authorList>
    </citation>
    <scope>NUCLEOTIDE SEQUENCE [LARGE SCALE GENOMIC DNA]</scope>
    <source>
        <strain evidence="5 6">DS02</strain>
    </source>
</reference>
<feature type="region of interest" description="Disordered" evidence="2">
    <location>
        <begin position="348"/>
        <end position="378"/>
    </location>
</feature>
<dbReference type="RefSeq" id="XP_024662982.1">
    <property type="nucleotide sequence ID" value="XM_024807214.1"/>
</dbReference>
<dbReference type="GO" id="GO:0005737">
    <property type="term" value="C:cytoplasm"/>
    <property type="evidence" value="ECO:0007669"/>
    <property type="project" value="TreeGrafter"/>
</dbReference>
<dbReference type="InterPro" id="IPR036236">
    <property type="entry name" value="Znf_C2H2_sf"/>
</dbReference>
<evidence type="ECO:0000256" key="2">
    <source>
        <dbReference type="SAM" id="MobiDB-lite"/>
    </source>
</evidence>
<feature type="region of interest" description="Disordered" evidence="2">
    <location>
        <begin position="235"/>
        <end position="267"/>
    </location>
</feature>
<dbReference type="GeneID" id="36514405"/>
<dbReference type="InterPro" id="IPR036869">
    <property type="entry name" value="J_dom_sf"/>
</dbReference>
<dbReference type="PROSITE" id="PS50157">
    <property type="entry name" value="ZINC_FINGER_C2H2_2"/>
    <property type="match status" value="1"/>
</dbReference>
<dbReference type="Pfam" id="PF00226">
    <property type="entry name" value="DnaJ"/>
    <property type="match status" value="1"/>
</dbReference>
<accession>A0A2T0FDF7</accession>
<dbReference type="EMBL" id="NDIQ01000001">
    <property type="protein sequence ID" value="PRT53036.1"/>
    <property type="molecule type" value="Genomic_DNA"/>
</dbReference>
<dbReference type="InterPro" id="IPR001623">
    <property type="entry name" value="DnaJ_domain"/>
</dbReference>
<evidence type="ECO:0000313" key="5">
    <source>
        <dbReference type="EMBL" id="PRT53036.1"/>
    </source>
</evidence>
<sequence>MGANQSSLGEIKPKESLYDLLGAEKNATTDELKKAYRKIALQLHPDRNYNQEEEATVQFAKVQAAYDILSDPQEREWYDTHETNEYNEYRHPVTSTEELKRYMDPAYVTLNPQKDEFYRLVSELFDRLRNEELEAAFDDSVDSGNVQVANVPSFGHIDAPWSDVKSFYAAWESFSSLKSFAWEDIYPVHHAADRKTKRAMENRNKRLRDASKREYNDAVRSLARGIRQLDVRAQKQRRIKSQERAQAEAKAKEHATAQAKAAADARGEFKEQEWAKVEESSTSEIPECIACEMSFDSLAEFEEHELSTAHVKAVKQLQREMMAEDRDFGLADSVSSLSVDDIMDELDQHKKKPVKAASPAAKSGKAKQRRQKKQAQQSFEFEMKCNTCGQAFATRNQLQEHSRATRHV</sequence>
<dbReference type="InterPro" id="IPR018253">
    <property type="entry name" value="DnaJ_domain_CS"/>
</dbReference>
<keyword evidence="6" id="KW-1185">Reference proteome</keyword>
<dbReference type="InterPro" id="IPR051964">
    <property type="entry name" value="Chaperone_stress_response"/>
</dbReference>
<dbReference type="Gene3D" id="1.10.287.110">
    <property type="entry name" value="DnaJ domain"/>
    <property type="match status" value="1"/>
</dbReference>